<dbReference type="NCBIfam" id="NF004208">
    <property type="entry name" value="PRK05658.1"/>
    <property type="match status" value="1"/>
</dbReference>
<dbReference type="Pfam" id="PF00140">
    <property type="entry name" value="Sigma70_r1_2"/>
    <property type="match status" value="1"/>
</dbReference>
<evidence type="ECO:0000256" key="2">
    <source>
        <dbReference type="ARBA" id="ARBA00023015"/>
    </source>
</evidence>
<dbReference type="InterPro" id="IPR007627">
    <property type="entry name" value="RNA_pol_sigma70_r2"/>
</dbReference>
<proteinExistence type="inferred from homology"/>
<evidence type="ECO:0000256" key="4">
    <source>
        <dbReference type="ARBA" id="ARBA00023125"/>
    </source>
</evidence>
<dbReference type="PANTHER" id="PTHR30603:SF60">
    <property type="entry name" value="RNA POLYMERASE SIGMA FACTOR RPOD"/>
    <property type="match status" value="1"/>
</dbReference>
<dbReference type="SUPFAM" id="SSF88946">
    <property type="entry name" value="Sigma2 domain of RNA polymerase sigma factors"/>
    <property type="match status" value="1"/>
</dbReference>
<dbReference type="GO" id="GO:0016987">
    <property type="term" value="F:sigma factor activity"/>
    <property type="evidence" value="ECO:0007669"/>
    <property type="project" value="UniProtKB-UniRule"/>
</dbReference>
<reference evidence="10 11" key="1">
    <citation type="submission" date="2018-05" db="EMBL/GenBank/DDBJ databases">
        <title>Genomic Encyclopedia of Type Strains, Phase IV (KMG-IV): sequencing the most valuable type-strain genomes for metagenomic binning, comparative biology and taxonomic classification.</title>
        <authorList>
            <person name="Goeker M."/>
        </authorList>
    </citation>
    <scope>NUCLEOTIDE SEQUENCE [LARGE SCALE GENOMIC DNA]</scope>
    <source>
        <strain evidence="10 11">DSM 19792</strain>
    </source>
</reference>
<dbReference type="InterPro" id="IPR000943">
    <property type="entry name" value="RNA_pol_sigma70"/>
</dbReference>
<dbReference type="Pfam" id="PF04545">
    <property type="entry name" value="Sigma70_r4"/>
    <property type="match status" value="1"/>
</dbReference>
<feature type="compositionally biased region" description="Acidic residues" evidence="7">
    <location>
        <begin position="544"/>
        <end position="564"/>
    </location>
</feature>
<dbReference type="NCBIfam" id="TIGR02937">
    <property type="entry name" value="sigma70-ECF"/>
    <property type="match status" value="1"/>
</dbReference>
<dbReference type="GO" id="GO:0006352">
    <property type="term" value="P:DNA-templated transcription initiation"/>
    <property type="evidence" value="ECO:0007669"/>
    <property type="project" value="UniProtKB-UniRule"/>
</dbReference>
<dbReference type="CDD" id="cd06171">
    <property type="entry name" value="Sigma70_r4"/>
    <property type="match status" value="1"/>
</dbReference>
<evidence type="ECO:0000259" key="8">
    <source>
        <dbReference type="PROSITE" id="PS00715"/>
    </source>
</evidence>
<feature type="compositionally biased region" description="Polar residues" evidence="7">
    <location>
        <begin position="210"/>
        <end position="219"/>
    </location>
</feature>
<dbReference type="PANTHER" id="PTHR30603">
    <property type="entry name" value="RNA POLYMERASE SIGMA FACTOR RPO"/>
    <property type="match status" value="1"/>
</dbReference>
<evidence type="ECO:0000256" key="6">
    <source>
        <dbReference type="HAMAP-Rule" id="MF_00963"/>
    </source>
</evidence>
<name>A0A318JIH9_9BURK</name>
<comment type="subunit">
    <text evidence="6">Interacts transiently with the RNA polymerase catalytic core.</text>
</comment>
<dbReference type="InterPro" id="IPR007631">
    <property type="entry name" value="RNA_pol_sigma_70_non-ess"/>
</dbReference>
<feature type="region of interest" description="Disordered" evidence="7">
    <location>
        <begin position="540"/>
        <end position="567"/>
    </location>
</feature>
<dbReference type="GO" id="GO:0003677">
    <property type="term" value="F:DNA binding"/>
    <property type="evidence" value="ECO:0007669"/>
    <property type="project" value="UniProtKB-UniRule"/>
</dbReference>
<dbReference type="InterPro" id="IPR012760">
    <property type="entry name" value="RNA_pol_sigma_RpoD_C"/>
</dbReference>
<dbReference type="Gene3D" id="1.10.601.10">
    <property type="entry name" value="RNA Polymerase Primary Sigma Factor"/>
    <property type="match status" value="1"/>
</dbReference>
<evidence type="ECO:0000313" key="11">
    <source>
        <dbReference type="Proteomes" id="UP000247792"/>
    </source>
</evidence>
<protein>
    <recommendedName>
        <fullName evidence="6">RNA polymerase sigma factor RpoD</fullName>
    </recommendedName>
    <alternativeName>
        <fullName evidence="6">Sigma-70</fullName>
    </alternativeName>
</protein>
<evidence type="ECO:0000256" key="5">
    <source>
        <dbReference type="ARBA" id="ARBA00023163"/>
    </source>
</evidence>
<comment type="function">
    <text evidence="6">Sigma factors are initiation factors that promote the attachment of RNA polymerase to specific initiation sites and are then released. This sigma factor is the primary sigma factor during exponential growth.</text>
</comment>
<dbReference type="Pfam" id="PF04539">
    <property type="entry name" value="Sigma70_r3"/>
    <property type="match status" value="1"/>
</dbReference>
<dbReference type="PRINTS" id="PR00046">
    <property type="entry name" value="SIGMA70FCT"/>
</dbReference>
<dbReference type="GO" id="GO:0005737">
    <property type="term" value="C:cytoplasm"/>
    <property type="evidence" value="ECO:0007669"/>
    <property type="project" value="UniProtKB-SubCell"/>
</dbReference>
<comment type="subcellular location">
    <subcellularLocation>
        <location evidence="6">Cytoplasm</location>
    </subcellularLocation>
</comment>
<dbReference type="Pfam" id="PF04546">
    <property type="entry name" value="Sigma70_ner"/>
    <property type="match status" value="1"/>
</dbReference>
<gene>
    <name evidence="6" type="primary">rpoD</name>
    <name evidence="10" type="ORF">DFR42_109113</name>
</gene>
<dbReference type="Pfam" id="PF03979">
    <property type="entry name" value="Sigma70_r1_1"/>
    <property type="match status" value="1"/>
</dbReference>
<keyword evidence="5 6" id="KW-0804">Transcription</keyword>
<dbReference type="NCBIfam" id="TIGR02393">
    <property type="entry name" value="RpoD_Cterm"/>
    <property type="match status" value="1"/>
</dbReference>
<dbReference type="PROSITE" id="PS00716">
    <property type="entry name" value="SIGMA70_2"/>
    <property type="match status" value="1"/>
</dbReference>
<evidence type="ECO:0000256" key="7">
    <source>
        <dbReference type="SAM" id="MobiDB-lite"/>
    </source>
</evidence>
<comment type="caution">
    <text evidence="10">The sequence shown here is derived from an EMBL/GenBank/DDBJ whole genome shotgun (WGS) entry which is preliminary data.</text>
</comment>
<keyword evidence="2 6" id="KW-0805">Transcription regulation</keyword>
<evidence type="ECO:0000313" key="10">
    <source>
        <dbReference type="EMBL" id="PXX40002.1"/>
    </source>
</evidence>
<keyword evidence="3 6" id="KW-0731">Sigma factor</keyword>
<evidence type="ECO:0000256" key="1">
    <source>
        <dbReference type="ARBA" id="ARBA00022490"/>
    </source>
</evidence>
<keyword evidence="4 6" id="KW-0238">DNA-binding</keyword>
<dbReference type="InterPro" id="IPR042189">
    <property type="entry name" value="RNA_pol_sigma_70_r1_1_sf"/>
</dbReference>
<dbReference type="HAMAP" id="MF_00963">
    <property type="entry name" value="Sigma70_RpoD_SigA"/>
    <property type="match status" value="1"/>
</dbReference>
<feature type="region of interest" description="Sigma-70 factor domain-3" evidence="6">
    <location>
        <begin position="825"/>
        <end position="901"/>
    </location>
</feature>
<evidence type="ECO:0000256" key="3">
    <source>
        <dbReference type="ARBA" id="ARBA00023082"/>
    </source>
</evidence>
<feature type="compositionally biased region" description="Polar residues" evidence="7">
    <location>
        <begin position="228"/>
        <end position="252"/>
    </location>
</feature>
<dbReference type="InterPro" id="IPR007624">
    <property type="entry name" value="RNA_pol_sigma70_r3"/>
</dbReference>
<dbReference type="AlphaFoldDB" id="A0A318JIH9"/>
<dbReference type="InterPro" id="IPR036388">
    <property type="entry name" value="WH-like_DNA-bd_sf"/>
</dbReference>
<feature type="region of interest" description="Sigma-70 factor domain-2" evidence="6">
    <location>
        <begin position="746"/>
        <end position="816"/>
    </location>
</feature>
<sequence length="981" mass="107158">MLLRVTQNTGAETREVCNKPDFALRCRSTDLLAAHFLFCDVPTGDFLSSGWFDSMASAMKKPAKTLKSTTVTKAVASAPEKATVAATSKAVKTAASAGTKAKTAAASIARSTSSKAVTVSKADKTAEQKGVAKDVKAPKVIKTSLEADTVKVTQATKQATSKAVLKTATKAKDTDAQSAFATKTAGKEVSGKNATPPARKGAQPAEAAESQLSGKTRSASAARPEPVSVSSKASVTINKTDSKTVTKPTKNSAKAAPEVQEIKTGSAPTVSQTTDAAVLAAIDTSSYVLPGVKVPGRRGRKPKEYQPENEEIAALNAVERAEMKAIDKAKAKDRKAKEKALLKDAFSSDPEATEEELERRRQKLKTLIKLGKDRGYLTFAEVNDHLPENVVDPEAIEGIIGTFNDMGVAVYEQAPDAETLLLSDNVVTVTTDDDEVEAAAEAALSTVDSDFGRTTDPVRMYMREMGSVELLTREGEIVIAKKIEEGLKDMIQAISACPTTIAEILAAAERIAADEIKIDEIVDGLVDPNADEQAAPVVVVAAEESSEEDEEEEEEEEEEEDDDGGAAGAAAISAEQLEQLKRDALAKFEIISTNFDKMRKSYEKEGYNSKTYVKAQEAISGELLGIRFTAKVVEKLCDTLRGQVDEVRHVEKQILEVVVNRCGMPRSHFIKVFPGNETNLSWVEGEVNSGHSYSAVLGRNIPSVQQLQQKLIDLQARVVLPLPDLRNINKKMSAGEMKARKAKREMTEANLRLVISIAKKYTNRGLQFLDLIQEGNIGLMKAVDKFEYRRGYKFSTYATWWIRQAITRSIADQARTIRIPVHMIETINKMNRISRQILQETGVEPDPATLAIKMEMPEDKIRKIMKIAKEPISMETPIGDDDDSHLGDFIEDNHTLAPADAALHASMRNVVKDVLDSLTPREAKVLRMRFGVEMSTDHTLEEVGKQFDVTRERIRQIEAKALRKLRHPSRSDKLKSFLEGN</sequence>
<dbReference type="Proteomes" id="UP000247792">
    <property type="component" value="Unassembled WGS sequence"/>
</dbReference>
<dbReference type="FunFam" id="1.10.10.10:FF:000002">
    <property type="entry name" value="RNA polymerase sigma factor SigA"/>
    <property type="match status" value="1"/>
</dbReference>
<feature type="region of interest" description="Sigma-70 factor domain-4" evidence="6">
    <location>
        <begin position="914"/>
        <end position="967"/>
    </location>
</feature>
<comment type="similarity">
    <text evidence="6">Belongs to the sigma-70 factor family. RpoD/SigA subfamily.</text>
</comment>
<evidence type="ECO:0000259" key="9">
    <source>
        <dbReference type="PROSITE" id="PS00716"/>
    </source>
</evidence>
<dbReference type="EMBL" id="QJKB01000009">
    <property type="protein sequence ID" value="PXX40002.1"/>
    <property type="molecule type" value="Genomic_DNA"/>
</dbReference>
<dbReference type="InterPro" id="IPR007127">
    <property type="entry name" value="RNA_pol_sigma_70_r1_1"/>
</dbReference>
<dbReference type="InterPro" id="IPR009042">
    <property type="entry name" value="RNA_pol_sigma70_r1_2"/>
</dbReference>
<organism evidence="10 11">
    <name type="scientific">Undibacterium pigrum</name>
    <dbReference type="NCBI Taxonomy" id="401470"/>
    <lineage>
        <taxon>Bacteria</taxon>
        <taxon>Pseudomonadati</taxon>
        <taxon>Pseudomonadota</taxon>
        <taxon>Betaproteobacteria</taxon>
        <taxon>Burkholderiales</taxon>
        <taxon>Oxalobacteraceae</taxon>
        <taxon>Undibacterium</taxon>
    </lineage>
</organism>
<feature type="domain" description="RNA polymerase sigma-70" evidence="8">
    <location>
        <begin position="770"/>
        <end position="783"/>
    </location>
</feature>
<dbReference type="InterPro" id="IPR050239">
    <property type="entry name" value="Sigma-70_RNA_pol_init_factors"/>
</dbReference>
<dbReference type="SUPFAM" id="SSF88659">
    <property type="entry name" value="Sigma3 and sigma4 domains of RNA polymerase sigma factors"/>
    <property type="match status" value="2"/>
</dbReference>
<feature type="domain" description="RNA polymerase sigma-70" evidence="9">
    <location>
        <begin position="939"/>
        <end position="965"/>
    </location>
</feature>
<dbReference type="InterPro" id="IPR013324">
    <property type="entry name" value="RNA_pol_sigma_r3/r4-like"/>
</dbReference>
<dbReference type="InterPro" id="IPR028630">
    <property type="entry name" value="Sigma70_RpoD"/>
</dbReference>
<dbReference type="InterPro" id="IPR013325">
    <property type="entry name" value="RNA_pol_sigma_r2"/>
</dbReference>
<keyword evidence="1 6" id="KW-0963">Cytoplasm</keyword>
<dbReference type="InterPro" id="IPR007630">
    <property type="entry name" value="RNA_pol_sigma70_r4"/>
</dbReference>
<dbReference type="InterPro" id="IPR014284">
    <property type="entry name" value="RNA_pol_sigma-70_dom"/>
</dbReference>
<feature type="short sequence motif" description="Interaction with polymerase core subunit RpoC" evidence="6">
    <location>
        <begin position="770"/>
        <end position="773"/>
    </location>
</feature>
<accession>A0A318JIH9</accession>
<dbReference type="PROSITE" id="PS00715">
    <property type="entry name" value="SIGMA70_1"/>
    <property type="match status" value="1"/>
</dbReference>
<feature type="region of interest" description="Disordered" evidence="7">
    <location>
        <begin position="154"/>
        <end position="268"/>
    </location>
</feature>
<feature type="DNA-binding region" description="H-T-H motif" evidence="6">
    <location>
        <begin position="940"/>
        <end position="959"/>
    </location>
</feature>
<dbReference type="FunFam" id="1.10.10.10:FF:000004">
    <property type="entry name" value="RNA polymerase sigma factor SigA"/>
    <property type="match status" value="1"/>
</dbReference>
<dbReference type="Gene3D" id="1.10.10.10">
    <property type="entry name" value="Winged helix-like DNA-binding domain superfamily/Winged helix DNA-binding domain"/>
    <property type="match status" value="2"/>
</dbReference>
<dbReference type="Pfam" id="PF04542">
    <property type="entry name" value="Sigma70_r2"/>
    <property type="match status" value="1"/>
</dbReference>
<keyword evidence="11" id="KW-1185">Reference proteome</keyword>
<dbReference type="Gene3D" id="1.10.220.120">
    <property type="entry name" value="Sigma-70 factor, region 1.1"/>
    <property type="match status" value="1"/>
</dbReference>
<dbReference type="FunFam" id="1.10.601.10:FF:000002">
    <property type="entry name" value="RNA polymerase sigma factor RpoD"/>
    <property type="match status" value="1"/>
</dbReference>